<evidence type="ECO:0000313" key="1">
    <source>
        <dbReference type="EMBL" id="RAP69569.1"/>
    </source>
</evidence>
<evidence type="ECO:0000313" key="2">
    <source>
        <dbReference type="Proteomes" id="UP000244334"/>
    </source>
</evidence>
<name>A0A328TGC8_9GAMM</name>
<accession>A0A328TGC8</accession>
<reference evidence="1" key="1">
    <citation type="submission" date="2018-04" db="EMBL/GenBank/DDBJ databases">
        <title>Genomes of the Obligate Erwinia dacicola and Facultative Enterobacter sp. OLF Endosymbionts of the Olive Fruit fly, Bactrocera oleae.</title>
        <authorList>
            <person name="Estes A.M."/>
            <person name="Hearn D.J."/>
            <person name="Agarwal S."/>
            <person name="Pierson E.A."/>
            <person name="Dunning-Hotopp J.C."/>
        </authorList>
    </citation>
    <scope>NUCLEOTIDE SEQUENCE [LARGE SCALE GENOMIC DNA]</scope>
    <source>
        <strain evidence="1">Oroville</strain>
    </source>
</reference>
<dbReference type="AlphaFoldDB" id="A0A328TGC8"/>
<dbReference type="Proteomes" id="UP000244334">
    <property type="component" value="Unassembled WGS sequence"/>
</dbReference>
<organism evidence="1 2">
    <name type="scientific">Candidatus Erwinia dacicola</name>
    <dbReference type="NCBI Taxonomy" id="252393"/>
    <lineage>
        <taxon>Bacteria</taxon>
        <taxon>Pseudomonadati</taxon>
        <taxon>Pseudomonadota</taxon>
        <taxon>Gammaproteobacteria</taxon>
        <taxon>Enterobacterales</taxon>
        <taxon>Erwiniaceae</taxon>
        <taxon>Erwinia</taxon>
    </lineage>
</organism>
<dbReference type="EMBL" id="LJAM02000694">
    <property type="protein sequence ID" value="RAP69569.1"/>
    <property type="molecule type" value="Genomic_DNA"/>
</dbReference>
<proteinExistence type="predicted"/>
<comment type="caution">
    <text evidence="1">The sequence shown here is derived from an EMBL/GenBank/DDBJ whole genome shotgun (WGS) entry which is preliminary data.</text>
</comment>
<protein>
    <submittedName>
        <fullName evidence="1">Uncharacterized protein</fullName>
    </submittedName>
</protein>
<feature type="non-terminal residue" evidence="1">
    <location>
        <position position="1"/>
    </location>
</feature>
<keyword evidence="2" id="KW-1185">Reference proteome</keyword>
<sequence length="37" mass="4171">ASSICKARMKLPDDAIETINRNIISVWEDKNDPKIGK</sequence>
<gene>
    <name evidence="1" type="ORF">ACZ87_03640</name>
</gene>